<keyword evidence="3" id="KW-1185">Reference proteome</keyword>
<name>A0A0L7LMX1_OPEBR</name>
<sequence>MRGGGGSLRATAAADSSRGGSSLAGRCCYPCWSQAVRSLLLLGRERYAHCCWVASGTLTAAGSRAVRSLLLGRERYAHCCWVASGTLTAAGSRAVRSLLLGRERYAHCCWVASGVEGTKRIVICKCPDSELGITLSDVNINRVTKIKYLGNFLSDDFKDDVDVERERRALAVRELDSSTLTEKQGALTRMERDT</sequence>
<gene>
    <name evidence="2" type="ORF">OBRU01_05242</name>
</gene>
<feature type="region of interest" description="Disordered" evidence="1">
    <location>
        <begin position="1"/>
        <end position="23"/>
    </location>
</feature>
<reference evidence="2 3" key="1">
    <citation type="journal article" date="2015" name="Genome Biol. Evol.">
        <title>The genome of winter moth (Operophtera brumata) provides a genomic perspective on sexual dimorphism and phenology.</title>
        <authorList>
            <person name="Derks M.F."/>
            <person name="Smit S."/>
            <person name="Salis L."/>
            <person name="Schijlen E."/>
            <person name="Bossers A."/>
            <person name="Mateman C."/>
            <person name="Pijl A.S."/>
            <person name="de Ridder D."/>
            <person name="Groenen M.A."/>
            <person name="Visser M.E."/>
            <person name="Megens H.J."/>
        </authorList>
    </citation>
    <scope>NUCLEOTIDE SEQUENCE [LARGE SCALE GENOMIC DNA]</scope>
    <source>
        <strain evidence="2">WM2013NL</strain>
        <tissue evidence="2">Head and thorax</tissue>
    </source>
</reference>
<dbReference type="GO" id="GO:0003964">
    <property type="term" value="F:RNA-directed DNA polymerase activity"/>
    <property type="evidence" value="ECO:0007669"/>
    <property type="project" value="UniProtKB-KW"/>
</dbReference>
<dbReference type="GO" id="GO:0004519">
    <property type="term" value="F:endonuclease activity"/>
    <property type="evidence" value="ECO:0007669"/>
    <property type="project" value="UniProtKB-KW"/>
</dbReference>
<evidence type="ECO:0000256" key="1">
    <source>
        <dbReference type="SAM" id="MobiDB-lite"/>
    </source>
</evidence>
<evidence type="ECO:0000313" key="3">
    <source>
        <dbReference type="Proteomes" id="UP000037510"/>
    </source>
</evidence>
<dbReference type="AlphaFoldDB" id="A0A0L7LMX1"/>
<accession>A0A0L7LMX1</accession>
<keyword evidence="2" id="KW-0695">RNA-directed DNA polymerase</keyword>
<keyword evidence="2" id="KW-0378">Hydrolase</keyword>
<proteinExistence type="predicted"/>
<keyword evidence="2" id="KW-0548">Nucleotidyltransferase</keyword>
<keyword evidence="2" id="KW-0808">Transferase</keyword>
<keyword evidence="2" id="KW-0540">Nuclease</keyword>
<protein>
    <submittedName>
        <fullName evidence="2">Endonuclease-reverse transcriptase</fullName>
    </submittedName>
</protein>
<comment type="caution">
    <text evidence="2">The sequence shown here is derived from an EMBL/GenBank/DDBJ whole genome shotgun (WGS) entry which is preliminary data.</text>
</comment>
<keyword evidence="2" id="KW-0255">Endonuclease</keyword>
<dbReference type="EMBL" id="JTDY01000529">
    <property type="protein sequence ID" value="KOB76792.1"/>
    <property type="molecule type" value="Genomic_DNA"/>
</dbReference>
<evidence type="ECO:0000313" key="2">
    <source>
        <dbReference type="EMBL" id="KOB76792.1"/>
    </source>
</evidence>
<organism evidence="2 3">
    <name type="scientific">Operophtera brumata</name>
    <name type="common">Winter moth</name>
    <name type="synonym">Phalaena brumata</name>
    <dbReference type="NCBI Taxonomy" id="104452"/>
    <lineage>
        <taxon>Eukaryota</taxon>
        <taxon>Metazoa</taxon>
        <taxon>Ecdysozoa</taxon>
        <taxon>Arthropoda</taxon>
        <taxon>Hexapoda</taxon>
        <taxon>Insecta</taxon>
        <taxon>Pterygota</taxon>
        <taxon>Neoptera</taxon>
        <taxon>Endopterygota</taxon>
        <taxon>Lepidoptera</taxon>
        <taxon>Glossata</taxon>
        <taxon>Ditrysia</taxon>
        <taxon>Geometroidea</taxon>
        <taxon>Geometridae</taxon>
        <taxon>Larentiinae</taxon>
        <taxon>Operophtera</taxon>
    </lineage>
</organism>
<dbReference type="Proteomes" id="UP000037510">
    <property type="component" value="Unassembled WGS sequence"/>
</dbReference>